<dbReference type="Pfam" id="PF00293">
    <property type="entry name" value="NUDIX"/>
    <property type="match status" value="1"/>
</dbReference>
<dbReference type="RefSeq" id="WP_012139651.1">
    <property type="nucleotide sequence ID" value="NZ_KE007329.1"/>
</dbReference>
<name>R8AWQ4_9GAMM</name>
<dbReference type="Pfam" id="PF14803">
    <property type="entry name" value="Zn_ribbon_Nudix"/>
    <property type="match status" value="1"/>
</dbReference>
<dbReference type="PROSITE" id="PS51462">
    <property type="entry name" value="NUDIX"/>
    <property type="match status" value="1"/>
</dbReference>
<dbReference type="InterPro" id="IPR029401">
    <property type="entry name" value="Nudix_N"/>
</dbReference>
<keyword evidence="3" id="KW-1185">Reference proteome</keyword>
<dbReference type="STRING" id="1318628.MARLIPOL_17158"/>
<dbReference type="eggNOG" id="COG1051">
    <property type="taxonomic scope" value="Bacteria"/>
</dbReference>
<dbReference type="HOGENOM" id="CLU_037162_16_1_6"/>
<organism evidence="2 3">
    <name type="scientific">Marinobacter lipolyticus SM19</name>
    <dbReference type="NCBI Taxonomy" id="1318628"/>
    <lineage>
        <taxon>Bacteria</taxon>
        <taxon>Pseudomonadati</taxon>
        <taxon>Pseudomonadota</taxon>
        <taxon>Gammaproteobacteria</taxon>
        <taxon>Pseudomonadales</taxon>
        <taxon>Marinobacteraceae</taxon>
        <taxon>Marinobacter</taxon>
    </lineage>
</organism>
<dbReference type="EMBL" id="ASAD01000023">
    <property type="protein sequence ID" value="EON90768.1"/>
    <property type="molecule type" value="Genomic_DNA"/>
</dbReference>
<dbReference type="SUPFAM" id="SSF55811">
    <property type="entry name" value="Nudix"/>
    <property type="match status" value="1"/>
</dbReference>
<reference evidence="2 3" key="1">
    <citation type="journal article" date="2013" name="Genome Announc.">
        <title>Draft Genome Sequence of the Moderately Halophilic Bacterium Marinobacter lipolyticus Strain SM19.</title>
        <authorList>
            <person name="Papke R.T."/>
            <person name="de la Haba R.R."/>
            <person name="Infante-Dominguez C."/>
            <person name="Perez D."/>
            <person name="Sanchez-Porro C."/>
            <person name="Lapierre P."/>
            <person name="Ventosa A."/>
        </authorList>
    </citation>
    <scope>NUCLEOTIDE SEQUENCE [LARGE SCALE GENOMIC DNA]</scope>
    <source>
        <strain evidence="2 3">SM19</strain>
    </source>
</reference>
<dbReference type="Gene3D" id="3.90.79.10">
    <property type="entry name" value="Nucleoside Triphosphate Pyrophosphohydrolase"/>
    <property type="match status" value="1"/>
</dbReference>
<dbReference type="InterPro" id="IPR015797">
    <property type="entry name" value="NUDIX_hydrolase-like_dom_sf"/>
</dbReference>
<dbReference type="GO" id="GO:0003824">
    <property type="term" value="F:catalytic activity"/>
    <property type="evidence" value="ECO:0007669"/>
    <property type="project" value="UniProtKB-ARBA"/>
</dbReference>
<dbReference type="PANTHER" id="PTHR43222">
    <property type="entry name" value="NUDIX HYDROLASE 23"/>
    <property type="match status" value="1"/>
</dbReference>
<protein>
    <submittedName>
        <fullName evidence="2">ADP-ribose pyrophosphatase</fullName>
    </submittedName>
</protein>
<feature type="domain" description="Nudix hydrolase" evidence="1">
    <location>
        <begin position="36"/>
        <end position="159"/>
    </location>
</feature>
<dbReference type="CDD" id="cd04511">
    <property type="entry name" value="NUDIX_Hydrolase"/>
    <property type="match status" value="1"/>
</dbReference>
<dbReference type="OrthoDB" id="5417595at2"/>
<accession>R8AWQ4</accession>
<dbReference type="InterPro" id="IPR000086">
    <property type="entry name" value="NUDIX_hydrolase_dom"/>
</dbReference>
<dbReference type="Gene3D" id="2.20.70.10">
    <property type="match status" value="1"/>
</dbReference>
<proteinExistence type="predicted"/>
<comment type="caution">
    <text evidence="2">The sequence shown here is derived from an EMBL/GenBank/DDBJ whole genome shotgun (WGS) entry which is preliminary data.</text>
</comment>
<gene>
    <name evidence="2" type="ORF">MARLIPOL_17158</name>
</gene>
<dbReference type="PANTHER" id="PTHR43222:SF2">
    <property type="entry name" value="NUDIX HYDROLASE 23, CHLOROPLASTIC"/>
    <property type="match status" value="1"/>
</dbReference>
<evidence type="ECO:0000259" key="1">
    <source>
        <dbReference type="PROSITE" id="PS51462"/>
    </source>
</evidence>
<evidence type="ECO:0000313" key="3">
    <source>
        <dbReference type="Proteomes" id="UP000016540"/>
    </source>
</evidence>
<dbReference type="AlphaFoldDB" id="R8AWQ4"/>
<evidence type="ECO:0000313" key="2">
    <source>
        <dbReference type="EMBL" id="EON90768.1"/>
    </source>
</evidence>
<dbReference type="Proteomes" id="UP000016540">
    <property type="component" value="Unassembled WGS sequence"/>
</dbReference>
<dbReference type="PATRIC" id="fig|1318628.3.peg.3429"/>
<sequence>MKYCSTCGHPVEQRIPQGDNRHRYVCVSCETIHYQNPRIVAGTVPVWEGRILLCRRAIEPRYGYWTLPAGFMENAETTIEAAARETREEALAEVNIDGLYTIIDVPHINQVHMFYRATLIDGTFGAGEESLETQLFDLDDIPWDEISFPTVRKTLELYLEDLRSESFQVHVSDIRYSIKDRK</sequence>